<evidence type="ECO:0000313" key="10">
    <source>
        <dbReference type="Proteomes" id="UP000236729"/>
    </source>
</evidence>
<reference evidence="7" key="2">
    <citation type="submission" date="2016-10" db="EMBL/GenBank/DDBJ databases">
        <authorList>
            <person name="de Groot N.N."/>
        </authorList>
    </citation>
    <scope>NUCLEOTIDE SEQUENCE [LARGE SCALE GENOMIC DNA]</scope>
    <source>
        <strain evidence="7">ATCC 20501</strain>
    </source>
</reference>
<dbReference type="Gene3D" id="3.40.5.90">
    <property type="entry name" value="CDGSH iron-sulfur domain, mitoNEET-type"/>
    <property type="match status" value="1"/>
</dbReference>
<evidence type="ECO:0000313" key="7">
    <source>
        <dbReference type="EMBL" id="SEG47729.1"/>
    </source>
</evidence>
<dbReference type="Proteomes" id="UP000236729">
    <property type="component" value="Unassembled WGS sequence"/>
</dbReference>
<keyword evidence="1" id="KW-0001">2Fe-2S</keyword>
<keyword evidence="2" id="KW-0479">Metal-binding</keyword>
<feature type="compositionally biased region" description="Basic and acidic residues" evidence="5">
    <location>
        <begin position="67"/>
        <end position="79"/>
    </location>
</feature>
<dbReference type="InterPro" id="IPR018967">
    <property type="entry name" value="FeS-contain_CDGSH-typ"/>
</dbReference>
<evidence type="ECO:0000313" key="9">
    <source>
        <dbReference type="Proteomes" id="UP000199690"/>
    </source>
</evidence>
<organism evidence="7 10">
    <name type="scientific">Saccharopolyspora kobensis</name>
    <dbReference type="NCBI Taxonomy" id="146035"/>
    <lineage>
        <taxon>Bacteria</taxon>
        <taxon>Bacillati</taxon>
        <taxon>Actinomycetota</taxon>
        <taxon>Actinomycetes</taxon>
        <taxon>Pseudonocardiales</taxon>
        <taxon>Pseudonocardiaceae</taxon>
        <taxon>Saccharopolyspora</taxon>
    </lineage>
</organism>
<dbReference type="AlphaFoldDB" id="A0A1H6AG32"/>
<evidence type="ECO:0000256" key="2">
    <source>
        <dbReference type="ARBA" id="ARBA00022723"/>
    </source>
</evidence>
<reference evidence="9 10" key="1">
    <citation type="submission" date="2016-10" db="EMBL/GenBank/DDBJ databases">
        <authorList>
            <person name="Varghese N."/>
            <person name="Submissions S."/>
        </authorList>
    </citation>
    <scope>NUCLEOTIDE SEQUENCE [LARGE SCALE GENOMIC DNA]</scope>
    <source>
        <strain evidence="10">ATCC 20501</strain>
        <strain evidence="8 9">CGMCC 4.3529</strain>
    </source>
</reference>
<name>A0A1H6AG32_9PSEU</name>
<dbReference type="GO" id="GO:0051537">
    <property type="term" value="F:2 iron, 2 sulfur cluster binding"/>
    <property type="evidence" value="ECO:0007669"/>
    <property type="project" value="UniProtKB-KW"/>
</dbReference>
<dbReference type="GO" id="GO:0005737">
    <property type="term" value="C:cytoplasm"/>
    <property type="evidence" value="ECO:0007669"/>
    <property type="project" value="UniProtKB-ARBA"/>
</dbReference>
<keyword evidence="9" id="KW-1185">Reference proteome</keyword>
<evidence type="ECO:0000259" key="6">
    <source>
        <dbReference type="SMART" id="SM00704"/>
    </source>
</evidence>
<evidence type="ECO:0000256" key="1">
    <source>
        <dbReference type="ARBA" id="ARBA00022714"/>
    </source>
</evidence>
<evidence type="ECO:0000313" key="8">
    <source>
        <dbReference type="EMBL" id="SFE56822.1"/>
    </source>
</evidence>
<keyword evidence="3" id="KW-0408">Iron</keyword>
<protein>
    <submittedName>
        <fullName evidence="7">Iron-binding zinc finger CDGSH type</fullName>
    </submittedName>
</protein>
<dbReference type="RefSeq" id="WP_177247743.1">
    <property type="nucleotide sequence ID" value="NZ_FNVB01000003.1"/>
</dbReference>
<dbReference type="SMART" id="SM00704">
    <property type="entry name" value="ZnF_CDGSH"/>
    <property type="match status" value="1"/>
</dbReference>
<dbReference type="InterPro" id="IPR042216">
    <property type="entry name" value="MitoNEET_CISD"/>
</dbReference>
<evidence type="ECO:0000256" key="5">
    <source>
        <dbReference type="SAM" id="MobiDB-lite"/>
    </source>
</evidence>
<dbReference type="Proteomes" id="UP000199690">
    <property type="component" value="Unassembled WGS sequence"/>
</dbReference>
<dbReference type="SMR" id="A0A1H6AG32"/>
<dbReference type="GO" id="GO:0046872">
    <property type="term" value="F:metal ion binding"/>
    <property type="evidence" value="ECO:0007669"/>
    <property type="project" value="UniProtKB-KW"/>
</dbReference>
<sequence>MPDGSPVRVEITGEGPVLIHGPVDLVMPDGSRIRSERAVTALCTCRGSRRYPMCDTSHRRCARNRRKDNDETNRDGQQR</sequence>
<evidence type="ECO:0000256" key="3">
    <source>
        <dbReference type="ARBA" id="ARBA00023004"/>
    </source>
</evidence>
<accession>A0A1I2BKT8</accession>
<dbReference type="EMBL" id="FNVB01000003">
    <property type="protein sequence ID" value="SEG47729.1"/>
    <property type="molecule type" value="Genomic_DNA"/>
</dbReference>
<dbReference type="EMBL" id="FOME01000012">
    <property type="protein sequence ID" value="SFE56822.1"/>
    <property type="molecule type" value="Genomic_DNA"/>
</dbReference>
<proteinExistence type="predicted"/>
<keyword evidence="4" id="KW-0411">Iron-sulfur</keyword>
<accession>A0A1H6AG32</accession>
<feature type="region of interest" description="Disordered" evidence="5">
    <location>
        <begin position="56"/>
        <end position="79"/>
    </location>
</feature>
<feature type="domain" description="Iron-binding zinc finger CDGSH type" evidence="6">
    <location>
        <begin position="20"/>
        <end position="64"/>
    </location>
</feature>
<dbReference type="Pfam" id="PF09360">
    <property type="entry name" value="zf-CDGSH"/>
    <property type="match status" value="1"/>
</dbReference>
<evidence type="ECO:0000256" key="4">
    <source>
        <dbReference type="ARBA" id="ARBA00023014"/>
    </source>
</evidence>
<gene>
    <name evidence="7" type="ORF">SAMN02982929_02314</name>
    <name evidence="8" type="ORF">SAMN05216506_112148</name>
</gene>